<reference evidence="7" key="1">
    <citation type="journal article" date="2019" name="Toxins">
        <title>Detection of Abrin-Like and Prepropulchellin-Like Toxin Genes and Transcripts Using Whole Genome Sequencing and Full-Length Transcript Sequencing of Abrus precatorius.</title>
        <authorList>
            <person name="Hovde B.T."/>
            <person name="Daligault H.E."/>
            <person name="Hanschen E.R."/>
            <person name="Kunde Y.A."/>
            <person name="Johnson M.B."/>
            <person name="Starkenburg S.R."/>
            <person name="Johnson S.L."/>
        </authorList>
    </citation>
    <scope>NUCLEOTIDE SEQUENCE [LARGE SCALE GENOMIC DNA]</scope>
</reference>
<accession>A0A8B8JTB6</accession>
<feature type="zinc finger region" description="C3H1-type" evidence="4">
    <location>
        <begin position="22"/>
        <end position="48"/>
    </location>
</feature>
<dbReference type="InterPro" id="IPR000571">
    <property type="entry name" value="Znf_CCCH"/>
</dbReference>
<dbReference type="Gene3D" id="2.130.10.10">
    <property type="entry name" value="YVTN repeat-like/Quinoprotein amine dehydrogenase"/>
    <property type="match status" value="2"/>
</dbReference>
<name>A0A8B8JTB6_ABRPR</name>
<dbReference type="PANTHER" id="PTHR44489:SF14">
    <property type="entry name" value="ZINC FINGER CCCH DOMAIN-CONTAINING PROTEIN 59-RELATED"/>
    <property type="match status" value="1"/>
</dbReference>
<organism evidence="7 8">
    <name type="scientific">Abrus precatorius</name>
    <name type="common">Indian licorice</name>
    <name type="synonym">Glycine abrus</name>
    <dbReference type="NCBI Taxonomy" id="3816"/>
    <lineage>
        <taxon>Eukaryota</taxon>
        <taxon>Viridiplantae</taxon>
        <taxon>Streptophyta</taxon>
        <taxon>Embryophyta</taxon>
        <taxon>Tracheophyta</taxon>
        <taxon>Spermatophyta</taxon>
        <taxon>Magnoliopsida</taxon>
        <taxon>eudicotyledons</taxon>
        <taxon>Gunneridae</taxon>
        <taxon>Pentapetalae</taxon>
        <taxon>rosids</taxon>
        <taxon>fabids</taxon>
        <taxon>Fabales</taxon>
        <taxon>Fabaceae</taxon>
        <taxon>Papilionoideae</taxon>
        <taxon>50 kb inversion clade</taxon>
        <taxon>NPAAA clade</taxon>
        <taxon>indigoferoid/millettioid clade</taxon>
        <taxon>Abreae</taxon>
        <taxon>Abrus</taxon>
    </lineage>
</organism>
<dbReference type="Gene3D" id="3.30.1370.210">
    <property type="match status" value="1"/>
</dbReference>
<dbReference type="InterPro" id="IPR001680">
    <property type="entry name" value="WD40_rpt"/>
</dbReference>
<evidence type="ECO:0000256" key="4">
    <source>
        <dbReference type="PROSITE-ProRule" id="PRU00723"/>
    </source>
</evidence>
<dbReference type="PROSITE" id="PS00678">
    <property type="entry name" value="WD_REPEATS_1"/>
    <property type="match status" value="1"/>
</dbReference>
<feature type="domain" description="C3H1-type" evidence="6">
    <location>
        <begin position="105"/>
        <end position="132"/>
    </location>
</feature>
<dbReference type="RefSeq" id="XP_027334680.1">
    <property type="nucleotide sequence ID" value="XM_027478879.1"/>
</dbReference>
<sequence length="436" mass="48151">MQLEYSCFYSIMDIKVAKRTERFGGTTCVYWQAGKCNRNPCRFLHGESPLPSTPYHDARRPNTAYRYSRRPHLSENTSKSNSKTVLIRKSADKEDGTSVAKSSQKPSPVICKYWTNGNCVHGERCRNLHSWFYGDGFSTLAKLQGHKKVITGIALPVGSDKLYSGSTDGTVRIWDCHTGQSANLINLGAVVSSLISEGPWIFVGVRNAVKAWNIQTASEFTLDGPKGQVLAMVVGNDTLFAAAENGIISAWRGSSSSEATTPFELVASLTGHTKAVVCLAVGGKMLFSGSKDQSMKVWDLDTLQCKMTLNEHIDVVTSLICWDHYLLSSSSDCTIKIWVATEEGTLKVTYTHREENDVVSLFGMTNAEEKPILFVSCIDNSVRMYELPSFSERGRIFAKREVRSMVLGPGGLFFTGDGTGLLKVWKWLEEPKMASS</sequence>
<keyword evidence="4" id="KW-0479">Metal-binding</keyword>
<dbReference type="SMART" id="SM00356">
    <property type="entry name" value="ZnF_C3H1"/>
    <property type="match status" value="2"/>
</dbReference>
<keyword evidence="7" id="KW-1185">Reference proteome</keyword>
<dbReference type="PROSITE" id="PS50082">
    <property type="entry name" value="WD_REPEATS_2"/>
    <property type="match status" value="2"/>
</dbReference>
<dbReference type="InterPro" id="IPR044715">
    <property type="entry name" value="WDR86-like"/>
</dbReference>
<dbReference type="GeneID" id="113849178"/>
<dbReference type="InterPro" id="IPR015943">
    <property type="entry name" value="WD40/YVTN_repeat-like_dom_sf"/>
</dbReference>
<feature type="region of interest" description="Disordered" evidence="5">
    <location>
        <begin position="67"/>
        <end position="104"/>
    </location>
</feature>
<dbReference type="Proteomes" id="UP000694853">
    <property type="component" value="Unplaced"/>
</dbReference>
<dbReference type="InterPro" id="IPR036322">
    <property type="entry name" value="WD40_repeat_dom_sf"/>
</dbReference>
<evidence type="ECO:0000313" key="7">
    <source>
        <dbReference type="Proteomes" id="UP000694853"/>
    </source>
</evidence>
<dbReference type="Pfam" id="PF00400">
    <property type="entry name" value="WD40"/>
    <property type="match status" value="3"/>
</dbReference>
<gene>
    <name evidence="8" type="primary">LOC113849178</name>
</gene>
<keyword evidence="1 3" id="KW-0853">WD repeat</keyword>
<evidence type="ECO:0000313" key="8">
    <source>
        <dbReference type="RefSeq" id="XP_027334680.1"/>
    </source>
</evidence>
<dbReference type="InterPro" id="IPR020472">
    <property type="entry name" value="WD40_PAC1"/>
</dbReference>
<dbReference type="SUPFAM" id="SSF50978">
    <property type="entry name" value="WD40 repeat-like"/>
    <property type="match status" value="1"/>
</dbReference>
<dbReference type="KEGG" id="aprc:113849178"/>
<feature type="repeat" description="WD" evidence="3">
    <location>
        <begin position="143"/>
        <end position="184"/>
    </location>
</feature>
<proteinExistence type="predicted"/>
<dbReference type="PRINTS" id="PR00320">
    <property type="entry name" value="GPROTEINBRPT"/>
</dbReference>
<protein>
    <submittedName>
        <fullName evidence="8">Zinc finger CCCH domain-containing protein 17-like</fullName>
    </submittedName>
</protein>
<dbReference type="PANTHER" id="PTHR44489">
    <property type="match status" value="1"/>
</dbReference>
<dbReference type="PROSITE" id="PS50294">
    <property type="entry name" value="WD_REPEATS_REGION"/>
    <property type="match status" value="2"/>
</dbReference>
<feature type="compositionally biased region" description="Polar residues" evidence="5">
    <location>
        <begin position="74"/>
        <end position="84"/>
    </location>
</feature>
<keyword evidence="2" id="KW-0677">Repeat</keyword>
<evidence type="ECO:0000256" key="5">
    <source>
        <dbReference type="SAM" id="MobiDB-lite"/>
    </source>
</evidence>
<dbReference type="GO" id="GO:0008270">
    <property type="term" value="F:zinc ion binding"/>
    <property type="evidence" value="ECO:0007669"/>
    <property type="project" value="UniProtKB-KW"/>
</dbReference>
<reference evidence="8" key="2">
    <citation type="submission" date="2025-08" db="UniProtKB">
        <authorList>
            <consortium name="RefSeq"/>
        </authorList>
    </citation>
    <scope>IDENTIFICATION</scope>
    <source>
        <tissue evidence="8">Young leaves</tissue>
    </source>
</reference>
<dbReference type="OrthoDB" id="59941at2759"/>
<keyword evidence="4" id="KW-0863">Zinc-finger</keyword>
<dbReference type="PROSITE" id="PS50103">
    <property type="entry name" value="ZF_C3H1"/>
    <property type="match status" value="2"/>
</dbReference>
<feature type="repeat" description="WD" evidence="3">
    <location>
        <begin position="269"/>
        <end position="308"/>
    </location>
</feature>
<dbReference type="InterPro" id="IPR019775">
    <property type="entry name" value="WD40_repeat_CS"/>
</dbReference>
<evidence type="ECO:0000256" key="3">
    <source>
        <dbReference type="PROSITE-ProRule" id="PRU00221"/>
    </source>
</evidence>
<dbReference type="SMART" id="SM00320">
    <property type="entry name" value="WD40"/>
    <property type="match status" value="6"/>
</dbReference>
<evidence type="ECO:0000256" key="1">
    <source>
        <dbReference type="ARBA" id="ARBA00022574"/>
    </source>
</evidence>
<evidence type="ECO:0000259" key="6">
    <source>
        <dbReference type="PROSITE" id="PS50103"/>
    </source>
</evidence>
<keyword evidence="4" id="KW-0862">Zinc</keyword>
<feature type="domain" description="C3H1-type" evidence="6">
    <location>
        <begin position="22"/>
        <end position="48"/>
    </location>
</feature>
<feature type="zinc finger region" description="C3H1-type" evidence="4">
    <location>
        <begin position="105"/>
        <end position="132"/>
    </location>
</feature>
<evidence type="ECO:0000256" key="2">
    <source>
        <dbReference type="ARBA" id="ARBA00022737"/>
    </source>
</evidence>
<dbReference type="AlphaFoldDB" id="A0A8B8JTB6"/>